<dbReference type="EC" id="3.1.3.-" evidence="1"/>
<dbReference type="AlphaFoldDB" id="A0A7Y9I634"/>
<gene>
    <name evidence="1" type="ORF">BKA15_002137</name>
</gene>
<proteinExistence type="predicted"/>
<dbReference type="SUPFAM" id="SSF53254">
    <property type="entry name" value="Phosphoglycerate mutase-like"/>
    <property type="match status" value="1"/>
</dbReference>
<name>A0A7Y9I634_9ACTN</name>
<reference evidence="1 2" key="1">
    <citation type="submission" date="2020-07" db="EMBL/GenBank/DDBJ databases">
        <title>Sequencing the genomes of 1000 actinobacteria strains.</title>
        <authorList>
            <person name="Klenk H.-P."/>
        </authorList>
    </citation>
    <scope>NUCLEOTIDE SEQUENCE [LARGE SCALE GENOMIC DNA]</scope>
    <source>
        <strain evidence="1 2">DSM 22083</strain>
    </source>
</reference>
<comment type="caution">
    <text evidence="1">The sequence shown here is derived from an EMBL/GenBank/DDBJ whole genome shotgun (WGS) entry which is preliminary data.</text>
</comment>
<protein>
    <submittedName>
        <fullName evidence="1">Phosphohistidine phosphatase</fullName>
        <ecNumber evidence="1">3.1.3.-</ecNumber>
    </submittedName>
</protein>
<dbReference type="Pfam" id="PF00300">
    <property type="entry name" value="His_Phos_1"/>
    <property type="match status" value="1"/>
</dbReference>
<organism evidence="1 2">
    <name type="scientific">Microlunatus parietis</name>
    <dbReference type="NCBI Taxonomy" id="682979"/>
    <lineage>
        <taxon>Bacteria</taxon>
        <taxon>Bacillati</taxon>
        <taxon>Actinomycetota</taxon>
        <taxon>Actinomycetes</taxon>
        <taxon>Propionibacteriales</taxon>
        <taxon>Propionibacteriaceae</taxon>
        <taxon>Microlunatus</taxon>
    </lineage>
</organism>
<sequence>MISHRLLLLRHATTEDFRPGFADRDRRLTEQGVREAAEVGAWLREQGVTVDRVLCSSAVRTRQTLDGLGLTAPAEFADSLYSGGSETILESVRVLDEDVRTALVIGHSPAVPGAVRDLADPETSDPDSLITLDRRYPPATLSVLEFSDPWSNLITARLALLRLP</sequence>
<keyword evidence="2" id="KW-1185">Reference proteome</keyword>
<dbReference type="PANTHER" id="PTHR47623">
    <property type="entry name" value="OS09G0287300 PROTEIN"/>
    <property type="match status" value="1"/>
</dbReference>
<dbReference type="Gene3D" id="3.40.50.1240">
    <property type="entry name" value="Phosphoglycerate mutase-like"/>
    <property type="match status" value="1"/>
</dbReference>
<dbReference type="EMBL" id="JACCBU010000001">
    <property type="protein sequence ID" value="NYE70808.1"/>
    <property type="molecule type" value="Genomic_DNA"/>
</dbReference>
<dbReference type="PANTHER" id="PTHR47623:SF1">
    <property type="entry name" value="OS09G0287300 PROTEIN"/>
    <property type="match status" value="1"/>
</dbReference>
<accession>A0A7Y9I634</accession>
<dbReference type="CDD" id="cd07067">
    <property type="entry name" value="HP_PGM_like"/>
    <property type="match status" value="1"/>
</dbReference>
<dbReference type="SMART" id="SM00855">
    <property type="entry name" value="PGAM"/>
    <property type="match status" value="1"/>
</dbReference>
<dbReference type="Proteomes" id="UP000569914">
    <property type="component" value="Unassembled WGS sequence"/>
</dbReference>
<dbReference type="GO" id="GO:0016787">
    <property type="term" value="F:hydrolase activity"/>
    <property type="evidence" value="ECO:0007669"/>
    <property type="project" value="UniProtKB-KW"/>
</dbReference>
<dbReference type="RefSeq" id="WP_179750544.1">
    <property type="nucleotide sequence ID" value="NZ_JACCBU010000001.1"/>
</dbReference>
<keyword evidence="1" id="KW-0378">Hydrolase</keyword>
<evidence type="ECO:0000313" key="2">
    <source>
        <dbReference type="Proteomes" id="UP000569914"/>
    </source>
</evidence>
<evidence type="ECO:0000313" key="1">
    <source>
        <dbReference type="EMBL" id="NYE70808.1"/>
    </source>
</evidence>
<dbReference type="InterPro" id="IPR013078">
    <property type="entry name" value="His_Pase_superF_clade-1"/>
</dbReference>
<dbReference type="InterPro" id="IPR029033">
    <property type="entry name" value="His_PPase_superfam"/>
</dbReference>